<dbReference type="EMBL" id="GDQN01009344">
    <property type="protein sequence ID" value="JAT81710.1"/>
    <property type="molecule type" value="Transcribed_RNA"/>
</dbReference>
<reference evidence="1" key="1">
    <citation type="submission" date="2015-09" db="EMBL/GenBank/DDBJ databases">
        <title>De novo assembly of Pectinophora gossypiella (Pink Bollworm) gut transcriptome.</title>
        <authorList>
            <person name="Tassone E.E."/>
        </authorList>
    </citation>
    <scope>NUCLEOTIDE SEQUENCE</scope>
</reference>
<evidence type="ECO:0000313" key="1">
    <source>
        <dbReference type="EMBL" id="JAT81710.1"/>
    </source>
</evidence>
<dbReference type="AlphaFoldDB" id="A0A1E1W414"/>
<protein>
    <submittedName>
        <fullName evidence="1">Uncharacterized protein</fullName>
    </submittedName>
</protein>
<organism evidence="1">
    <name type="scientific">Pectinophora gossypiella</name>
    <name type="common">Cotton pink bollworm</name>
    <name type="synonym">Depressaria gossypiella</name>
    <dbReference type="NCBI Taxonomy" id="13191"/>
    <lineage>
        <taxon>Eukaryota</taxon>
        <taxon>Metazoa</taxon>
        <taxon>Ecdysozoa</taxon>
        <taxon>Arthropoda</taxon>
        <taxon>Hexapoda</taxon>
        <taxon>Insecta</taxon>
        <taxon>Pterygota</taxon>
        <taxon>Neoptera</taxon>
        <taxon>Endopterygota</taxon>
        <taxon>Lepidoptera</taxon>
        <taxon>Glossata</taxon>
        <taxon>Ditrysia</taxon>
        <taxon>Gelechioidea</taxon>
        <taxon>Gelechiidae</taxon>
        <taxon>Apatetrinae</taxon>
        <taxon>Pectinophora</taxon>
    </lineage>
</organism>
<feature type="non-terminal residue" evidence="1">
    <location>
        <position position="106"/>
    </location>
</feature>
<sequence length="106" mass="12208">LSPTITDNDNFISKLNSKNNYENSSELNEGYIIKTLNNSVVHPRESPEAAKDKLNLNKFINNIFKDRNRNLKNIANFADTPKSEINFDLMKSTPDVIELTYKMKRS</sequence>
<name>A0A1E1W414_PECGO</name>
<feature type="non-terminal residue" evidence="1">
    <location>
        <position position="1"/>
    </location>
</feature>
<accession>A0A1E1W414</accession>
<gene>
    <name evidence="1" type="ORF">g.1396</name>
</gene>
<proteinExistence type="predicted"/>